<dbReference type="EMBL" id="FOVM01000001">
    <property type="protein sequence ID" value="SFN41462.1"/>
    <property type="molecule type" value="Genomic_DNA"/>
</dbReference>
<dbReference type="STRING" id="995034.SAMN05216219_0517"/>
<dbReference type="Pfam" id="PF06821">
    <property type="entry name" value="Ser_hydrolase"/>
    <property type="match status" value="1"/>
</dbReference>
<dbReference type="GO" id="GO:0016787">
    <property type="term" value="F:hydrolase activity"/>
    <property type="evidence" value="ECO:0007669"/>
    <property type="project" value="InterPro"/>
</dbReference>
<name>A0A1I4YTV7_9MICO</name>
<dbReference type="InterPro" id="IPR029058">
    <property type="entry name" value="AB_hydrolase_fold"/>
</dbReference>
<evidence type="ECO:0008006" key="3">
    <source>
        <dbReference type="Google" id="ProtNLM"/>
    </source>
</evidence>
<evidence type="ECO:0000313" key="2">
    <source>
        <dbReference type="Proteomes" id="UP000198867"/>
    </source>
</evidence>
<reference evidence="2" key="1">
    <citation type="submission" date="2016-10" db="EMBL/GenBank/DDBJ databases">
        <authorList>
            <person name="Varghese N."/>
            <person name="Submissions S."/>
        </authorList>
    </citation>
    <scope>NUCLEOTIDE SEQUENCE [LARGE SCALE GENOMIC DNA]</scope>
    <source>
        <strain evidence="2">CGMCC 1.11101</strain>
    </source>
</reference>
<dbReference type="Proteomes" id="UP000198867">
    <property type="component" value="Unassembled WGS sequence"/>
</dbReference>
<evidence type="ECO:0000313" key="1">
    <source>
        <dbReference type="EMBL" id="SFN41462.1"/>
    </source>
</evidence>
<dbReference type="PANTHER" id="PTHR15394:SF3">
    <property type="entry name" value="SERINE HYDROLASE RBBP9"/>
    <property type="match status" value="1"/>
</dbReference>
<dbReference type="RefSeq" id="WP_090708509.1">
    <property type="nucleotide sequence ID" value="NZ_FOVM01000001.1"/>
</dbReference>
<accession>A0A1I4YTV7</accession>
<sequence length="191" mass="20758">MSPRIVVAHGYLASPKKHWFPWLVDQYAPGVVQIPALPNSTRPQPGQWLDTMRDAVGEVNDDTILIGHSLGSITTLRMLAQWPRPWTLRGLILVAGFAQPLPNLPKLDPFTTAPLDVEVILDGARQRHVLGSDNDTTVAPPITAALAQGLEAPLTVIPGGGHFVERQGCRSLPELLPVLDRMLSADLHTGR</sequence>
<gene>
    <name evidence="1" type="ORF">SAMN05216219_0517</name>
</gene>
<dbReference type="InterPro" id="IPR010662">
    <property type="entry name" value="RBBP9/YdeN"/>
</dbReference>
<protein>
    <recommendedName>
        <fullName evidence="3">Serine hydrolase family protein</fullName>
    </recommendedName>
</protein>
<dbReference type="Gene3D" id="3.40.50.1820">
    <property type="entry name" value="alpha/beta hydrolase"/>
    <property type="match status" value="1"/>
</dbReference>
<keyword evidence="2" id="KW-1185">Reference proteome</keyword>
<dbReference type="OrthoDB" id="9804993at2"/>
<dbReference type="PANTHER" id="PTHR15394">
    <property type="entry name" value="SERINE HYDROLASE RBBP9"/>
    <property type="match status" value="1"/>
</dbReference>
<proteinExistence type="predicted"/>
<dbReference type="SUPFAM" id="SSF53474">
    <property type="entry name" value="alpha/beta-Hydrolases"/>
    <property type="match status" value="1"/>
</dbReference>
<dbReference type="AlphaFoldDB" id="A0A1I4YTV7"/>
<organism evidence="1 2">
    <name type="scientific">Mycetocola miduiensis</name>
    <dbReference type="NCBI Taxonomy" id="995034"/>
    <lineage>
        <taxon>Bacteria</taxon>
        <taxon>Bacillati</taxon>
        <taxon>Actinomycetota</taxon>
        <taxon>Actinomycetes</taxon>
        <taxon>Micrococcales</taxon>
        <taxon>Microbacteriaceae</taxon>
        <taxon>Mycetocola</taxon>
    </lineage>
</organism>